<organism evidence="2 3">
    <name type="scientific">Acidisphaera rubrifaciens HS-AP3</name>
    <dbReference type="NCBI Taxonomy" id="1231350"/>
    <lineage>
        <taxon>Bacteria</taxon>
        <taxon>Pseudomonadati</taxon>
        <taxon>Pseudomonadota</taxon>
        <taxon>Alphaproteobacteria</taxon>
        <taxon>Acetobacterales</taxon>
        <taxon>Acetobacteraceae</taxon>
        <taxon>Acidisphaera</taxon>
    </lineage>
</organism>
<evidence type="ECO:0000313" key="2">
    <source>
        <dbReference type="EMBL" id="GAN78301.1"/>
    </source>
</evidence>
<keyword evidence="1" id="KW-0732">Signal</keyword>
<protein>
    <recommendedName>
        <fullName evidence="4">Secreted protein</fullName>
    </recommendedName>
</protein>
<comment type="caution">
    <text evidence="2">The sequence shown here is derived from an EMBL/GenBank/DDBJ whole genome shotgun (WGS) entry which is preliminary data.</text>
</comment>
<evidence type="ECO:0000313" key="3">
    <source>
        <dbReference type="Proteomes" id="UP000032680"/>
    </source>
</evidence>
<sequence length="53" mass="5492">MVYLIIIIIGMNGTAAAVDHVPFADAAACAHAQAAITTPYTHTVCVPERSPTP</sequence>
<evidence type="ECO:0000256" key="1">
    <source>
        <dbReference type="SAM" id="SignalP"/>
    </source>
</evidence>
<reference evidence="2 3" key="1">
    <citation type="submission" date="2012-11" db="EMBL/GenBank/DDBJ databases">
        <title>Whole genome sequence of Acidisphaera rubrifaciens HS-AP3.</title>
        <authorList>
            <person name="Azuma Y."/>
            <person name="Higashiura N."/>
            <person name="Hirakawa H."/>
            <person name="Matsushita K."/>
        </authorList>
    </citation>
    <scope>NUCLEOTIDE SEQUENCE [LARGE SCALE GENOMIC DNA]</scope>
    <source>
        <strain evidence="2 3">HS-AP3</strain>
    </source>
</reference>
<evidence type="ECO:0008006" key="4">
    <source>
        <dbReference type="Google" id="ProtNLM"/>
    </source>
</evidence>
<feature type="chain" id="PRO_5002309834" description="Secreted protein" evidence="1">
    <location>
        <begin position="18"/>
        <end position="53"/>
    </location>
</feature>
<feature type="signal peptide" evidence="1">
    <location>
        <begin position="1"/>
        <end position="17"/>
    </location>
</feature>
<dbReference type="RefSeq" id="WP_158322956.1">
    <property type="nucleotide sequence ID" value="NZ_BANB01000735.1"/>
</dbReference>
<dbReference type="EMBL" id="BANB01000735">
    <property type="protein sequence ID" value="GAN78301.1"/>
    <property type="molecule type" value="Genomic_DNA"/>
</dbReference>
<dbReference type="AlphaFoldDB" id="A0A0D6PAB1"/>
<gene>
    <name evidence="2" type="ORF">Asru_0736_02</name>
</gene>
<name>A0A0D6PAB1_9PROT</name>
<keyword evidence="3" id="KW-1185">Reference proteome</keyword>
<dbReference type="Proteomes" id="UP000032680">
    <property type="component" value="Unassembled WGS sequence"/>
</dbReference>
<proteinExistence type="predicted"/>
<accession>A0A0D6PAB1</accession>